<protein>
    <submittedName>
        <fullName evidence="1">Putative ovule protein</fullName>
    </submittedName>
</protein>
<organism evidence="1">
    <name type="scientific">Solanum chacoense</name>
    <name type="common">Chaco potato</name>
    <dbReference type="NCBI Taxonomy" id="4108"/>
    <lineage>
        <taxon>Eukaryota</taxon>
        <taxon>Viridiplantae</taxon>
        <taxon>Streptophyta</taxon>
        <taxon>Embryophyta</taxon>
        <taxon>Tracheophyta</taxon>
        <taxon>Spermatophyta</taxon>
        <taxon>Magnoliopsida</taxon>
        <taxon>eudicotyledons</taxon>
        <taxon>Gunneridae</taxon>
        <taxon>Pentapetalae</taxon>
        <taxon>asterids</taxon>
        <taxon>lamiids</taxon>
        <taxon>Solanales</taxon>
        <taxon>Solanaceae</taxon>
        <taxon>Solanoideae</taxon>
        <taxon>Solaneae</taxon>
        <taxon>Solanum</taxon>
    </lineage>
</organism>
<name>A0A0V0GKV0_SOLCH</name>
<sequence>MPSIRGVSTHWRMPSTRGVSAHWRMLSIKLLSQVTTTKISHFATGTGEATELSIAMSERASLTMTTTSLIKHA</sequence>
<proteinExistence type="predicted"/>
<reference evidence="1" key="1">
    <citation type="submission" date="2015-12" db="EMBL/GenBank/DDBJ databases">
        <title>Gene expression during late stages of embryo sac development: a critical building block for successful pollen-pistil interactions.</title>
        <authorList>
            <person name="Liu Y."/>
            <person name="Joly V."/>
            <person name="Sabar M."/>
            <person name="Matton D.P."/>
        </authorList>
    </citation>
    <scope>NUCLEOTIDE SEQUENCE</scope>
</reference>
<dbReference type="EMBL" id="GEDG01037039">
    <property type="protein sequence ID" value="JAP08361.1"/>
    <property type="molecule type" value="Transcribed_RNA"/>
</dbReference>
<dbReference type="AlphaFoldDB" id="A0A0V0GKV0"/>
<accession>A0A0V0GKV0</accession>
<evidence type="ECO:0000313" key="1">
    <source>
        <dbReference type="EMBL" id="JAP08361.1"/>
    </source>
</evidence>